<gene>
    <name evidence="2" type="ORF">R1sor_011895</name>
</gene>
<sequence length="106" mass="12238">MPRQSDRVTISKQLEQLIELQILDDDSTSSSESDLEMLDLLSTDADSADSVDSRSDLDRDEDIMDDSDTDYEDDIADLDALREVLQHSRHFTRGDRRRSLCSWRSR</sequence>
<feature type="compositionally biased region" description="Acidic residues" evidence="1">
    <location>
        <begin position="58"/>
        <end position="70"/>
    </location>
</feature>
<name>A0ABD3I8E2_9MARC</name>
<dbReference type="Proteomes" id="UP001633002">
    <property type="component" value="Unassembled WGS sequence"/>
</dbReference>
<comment type="caution">
    <text evidence="2">The sequence shown here is derived from an EMBL/GenBank/DDBJ whole genome shotgun (WGS) entry which is preliminary data.</text>
</comment>
<dbReference type="AlphaFoldDB" id="A0ABD3I8E2"/>
<feature type="compositionally biased region" description="Low complexity" evidence="1">
    <location>
        <begin position="38"/>
        <end position="50"/>
    </location>
</feature>
<organism evidence="2 3">
    <name type="scientific">Riccia sorocarpa</name>
    <dbReference type="NCBI Taxonomy" id="122646"/>
    <lineage>
        <taxon>Eukaryota</taxon>
        <taxon>Viridiplantae</taxon>
        <taxon>Streptophyta</taxon>
        <taxon>Embryophyta</taxon>
        <taxon>Marchantiophyta</taxon>
        <taxon>Marchantiopsida</taxon>
        <taxon>Marchantiidae</taxon>
        <taxon>Marchantiales</taxon>
        <taxon>Ricciaceae</taxon>
        <taxon>Riccia</taxon>
    </lineage>
</organism>
<dbReference type="EMBL" id="JBJQOH010000002">
    <property type="protein sequence ID" value="KAL3697819.1"/>
    <property type="molecule type" value="Genomic_DNA"/>
</dbReference>
<feature type="compositionally biased region" description="Acidic residues" evidence="1">
    <location>
        <begin position="25"/>
        <end position="37"/>
    </location>
</feature>
<evidence type="ECO:0000256" key="1">
    <source>
        <dbReference type="SAM" id="MobiDB-lite"/>
    </source>
</evidence>
<feature type="region of interest" description="Disordered" evidence="1">
    <location>
        <begin position="25"/>
        <end position="70"/>
    </location>
</feature>
<proteinExistence type="predicted"/>
<accession>A0ABD3I8E2</accession>
<evidence type="ECO:0000313" key="2">
    <source>
        <dbReference type="EMBL" id="KAL3697819.1"/>
    </source>
</evidence>
<evidence type="ECO:0000313" key="3">
    <source>
        <dbReference type="Proteomes" id="UP001633002"/>
    </source>
</evidence>
<reference evidence="2 3" key="1">
    <citation type="submission" date="2024-09" db="EMBL/GenBank/DDBJ databases">
        <title>Chromosome-scale assembly of Riccia sorocarpa.</title>
        <authorList>
            <person name="Paukszto L."/>
        </authorList>
    </citation>
    <scope>NUCLEOTIDE SEQUENCE [LARGE SCALE GENOMIC DNA]</scope>
    <source>
        <strain evidence="2">LP-2024</strain>
        <tissue evidence="2">Aerial parts of the thallus</tissue>
    </source>
</reference>
<protein>
    <submittedName>
        <fullName evidence="2">Uncharacterized protein</fullName>
    </submittedName>
</protein>
<keyword evidence="3" id="KW-1185">Reference proteome</keyword>